<organism evidence="2 3">
    <name type="scientific">Profundibacter amoris</name>
    <dbReference type="NCBI Taxonomy" id="2171755"/>
    <lineage>
        <taxon>Bacteria</taxon>
        <taxon>Pseudomonadati</taxon>
        <taxon>Pseudomonadota</taxon>
        <taxon>Alphaproteobacteria</taxon>
        <taxon>Rhodobacterales</taxon>
        <taxon>Paracoccaceae</taxon>
        <taxon>Profundibacter</taxon>
    </lineage>
</organism>
<dbReference type="AlphaFoldDB" id="A0A347UFY3"/>
<sequence>MPTLIQYRQPLPTTIFTAGIAAFVVWVLANYITGTDFLWVRVTYAVALTLLAPALLEPIAAAITNSPDDLNLRVLFGALNAYLFCLFAIIIFFGYIQYASPITKMGLGACALVIAIYTAVTPPKVSAATVKAYKKYTGNDTEIALWFLTFYGIPLITFISIRKVLSAEFLTVPDFTDINVVLFLLFVFIAGPVSKFPLDNSRLENIFKIGSKASINKKLLLPSCALFAIYMIT</sequence>
<keyword evidence="1" id="KW-0472">Membrane</keyword>
<gene>
    <name evidence="2" type="ORF">BAR1_07350</name>
</gene>
<proteinExistence type="predicted"/>
<accession>A0A347UFY3</accession>
<dbReference type="KEGG" id="pamo:BAR1_07350"/>
<dbReference type="Proteomes" id="UP000261704">
    <property type="component" value="Chromosome"/>
</dbReference>
<evidence type="ECO:0000313" key="2">
    <source>
        <dbReference type="EMBL" id="AXX97761.1"/>
    </source>
</evidence>
<feature type="transmembrane region" description="Helical" evidence="1">
    <location>
        <begin position="12"/>
        <end position="32"/>
    </location>
</feature>
<protein>
    <submittedName>
        <fullName evidence="2">Uncharacterized protein</fullName>
    </submittedName>
</protein>
<keyword evidence="1" id="KW-1133">Transmembrane helix</keyword>
<evidence type="ECO:0000313" key="3">
    <source>
        <dbReference type="Proteomes" id="UP000261704"/>
    </source>
</evidence>
<feature type="transmembrane region" description="Helical" evidence="1">
    <location>
        <begin position="143"/>
        <end position="161"/>
    </location>
</feature>
<reference evidence="2 3" key="1">
    <citation type="submission" date="2018-09" db="EMBL/GenBank/DDBJ databases">
        <title>Profundibacter amoris BAR1 gen. nov., sp. nov., a new member of the Roseobacter clade isolated at Lokis Castle Vent Field on the Arctic Mid-Oceanic Ridge.</title>
        <authorList>
            <person name="Le Moine Bauer S."/>
            <person name="Sjoeberg A.G."/>
            <person name="L'Haridon S."/>
            <person name="Stokke R."/>
            <person name="Roalkvam I."/>
            <person name="Steen I.H."/>
            <person name="Dahle H."/>
        </authorList>
    </citation>
    <scope>NUCLEOTIDE SEQUENCE [LARGE SCALE GENOMIC DNA]</scope>
    <source>
        <strain evidence="2 3">BAR1</strain>
    </source>
</reference>
<feature type="transmembrane region" description="Helical" evidence="1">
    <location>
        <begin position="181"/>
        <end position="198"/>
    </location>
</feature>
<keyword evidence="3" id="KW-1185">Reference proteome</keyword>
<dbReference type="EMBL" id="CP032125">
    <property type="protein sequence ID" value="AXX97761.1"/>
    <property type="molecule type" value="Genomic_DNA"/>
</dbReference>
<dbReference type="RefSeq" id="WP_118942418.1">
    <property type="nucleotide sequence ID" value="NZ_CP032125.1"/>
</dbReference>
<keyword evidence="1" id="KW-0812">Transmembrane</keyword>
<feature type="transmembrane region" description="Helical" evidence="1">
    <location>
        <begin position="38"/>
        <end position="62"/>
    </location>
</feature>
<evidence type="ECO:0000256" key="1">
    <source>
        <dbReference type="SAM" id="Phobius"/>
    </source>
</evidence>
<name>A0A347UFY3_9RHOB</name>
<feature type="transmembrane region" description="Helical" evidence="1">
    <location>
        <begin position="74"/>
        <end position="96"/>
    </location>
</feature>